<reference evidence="2" key="1">
    <citation type="journal article" date="2019" name="Sci. Rep.">
        <title>Draft genome of Tanacetum cinerariifolium, the natural source of mosquito coil.</title>
        <authorList>
            <person name="Yamashiro T."/>
            <person name="Shiraishi A."/>
            <person name="Satake H."/>
            <person name="Nakayama K."/>
        </authorList>
    </citation>
    <scope>NUCLEOTIDE SEQUENCE</scope>
</reference>
<dbReference type="EMBL" id="BKCJ010282052">
    <property type="protein sequence ID" value="GEZ46422.1"/>
    <property type="molecule type" value="Genomic_DNA"/>
</dbReference>
<feature type="compositionally biased region" description="Basic and acidic residues" evidence="1">
    <location>
        <begin position="256"/>
        <end position="274"/>
    </location>
</feature>
<proteinExistence type="predicted"/>
<feature type="compositionally biased region" description="Acidic residues" evidence="1">
    <location>
        <begin position="223"/>
        <end position="255"/>
    </location>
</feature>
<evidence type="ECO:0000313" key="2">
    <source>
        <dbReference type="EMBL" id="GEZ46422.1"/>
    </source>
</evidence>
<name>A0A699IES0_TANCI</name>
<feature type="region of interest" description="Disordered" evidence="1">
    <location>
        <begin position="190"/>
        <end position="293"/>
    </location>
</feature>
<feature type="region of interest" description="Disordered" evidence="1">
    <location>
        <begin position="138"/>
        <end position="165"/>
    </location>
</feature>
<comment type="caution">
    <text evidence="2">The sequence shown here is derived from an EMBL/GenBank/DDBJ whole genome shotgun (WGS) entry which is preliminary data.</text>
</comment>
<feature type="non-terminal residue" evidence="2">
    <location>
        <position position="1"/>
    </location>
</feature>
<accession>A0A699IES0</accession>
<organism evidence="2">
    <name type="scientific">Tanacetum cinerariifolium</name>
    <name type="common">Dalmatian daisy</name>
    <name type="synonym">Chrysanthemum cinerariifolium</name>
    <dbReference type="NCBI Taxonomy" id="118510"/>
    <lineage>
        <taxon>Eukaryota</taxon>
        <taxon>Viridiplantae</taxon>
        <taxon>Streptophyta</taxon>
        <taxon>Embryophyta</taxon>
        <taxon>Tracheophyta</taxon>
        <taxon>Spermatophyta</taxon>
        <taxon>Magnoliopsida</taxon>
        <taxon>eudicotyledons</taxon>
        <taxon>Gunneridae</taxon>
        <taxon>Pentapetalae</taxon>
        <taxon>asterids</taxon>
        <taxon>campanulids</taxon>
        <taxon>Asterales</taxon>
        <taxon>Asteraceae</taxon>
        <taxon>Asteroideae</taxon>
        <taxon>Anthemideae</taxon>
        <taxon>Anthemidinae</taxon>
        <taxon>Tanacetum</taxon>
    </lineage>
</organism>
<dbReference type="AlphaFoldDB" id="A0A699IES0"/>
<evidence type="ECO:0000256" key="1">
    <source>
        <dbReference type="SAM" id="MobiDB-lite"/>
    </source>
</evidence>
<gene>
    <name evidence="2" type="ORF">Tci_518395</name>
</gene>
<protein>
    <submittedName>
        <fullName evidence="2">Uncharacterized protein</fullName>
    </submittedName>
</protein>
<feature type="compositionally biased region" description="Basic and acidic residues" evidence="1">
    <location>
        <begin position="138"/>
        <end position="147"/>
    </location>
</feature>
<sequence length="383" mass="42965">IYPRLLNQDFIEPPSEDELVSFIQELGYSSKCDMISAIHIDQMHQPWRTFAAIINRCISGKTTRLDRLRESRAQIFLLTQDYQQYGALIPNEMINQDIKDSKDYKTYLDFATGKATPKKARKFKKVALPLRKLSLVLEEKPTEKPKQANESVPKKKTPAKVDRGKGMDLLSNVALLEAAQLKKTLKKSKLETHKLHASGLSKRVGSQPKVPDEQEDMTTGTDEGTDSGDDERNDDDNDEVTKDDDDDDDDVDSDANGDKESSDSKKTDFDEYDNHNLNQNDDEEEEHKEEYVHTPDGIEFTDDDEDSIANSSVSSDFANQFLNLDNVSLTDTEVVSLMNVKVYHEEPSTQTPPLLNIPVTVIPETSSAAGSNISLTIPPITPL</sequence>